<name>A0A0L8N365_STRVG</name>
<dbReference type="EMBL" id="LGUV01000022">
    <property type="protein sequence ID" value="KOG57114.1"/>
    <property type="molecule type" value="Genomic_DNA"/>
</dbReference>
<sequence>MAMRPVAGSAPTVADGRFIEELVARAQTEGLQLTGEGGLLRQLTKRFLESALEGGMTDRLGCDRHDVVG</sequence>
<gene>
    <name evidence="1" type="ORF">ADK75_05460</name>
</gene>
<dbReference type="AlphaFoldDB" id="A0A0L8N365"/>
<proteinExistence type="predicted"/>
<evidence type="ECO:0000313" key="1">
    <source>
        <dbReference type="EMBL" id="KOG57114.1"/>
    </source>
</evidence>
<dbReference type="Proteomes" id="UP000037084">
    <property type="component" value="Unassembled WGS sequence"/>
</dbReference>
<comment type="caution">
    <text evidence="1">The sequence shown here is derived from an EMBL/GenBank/DDBJ whole genome shotgun (WGS) entry which is preliminary data.</text>
</comment>
<protein>
    <recommendedName>
        <fullName evidence="3">Transposase</fullName>
    </recommendedName>
</protein>
<reference evidence="2" key="1">
    <citation type="submission" date="2015-07" db="EMBL/GenBank/DDBJ databases">
        <authorList>
            <consortium name="Consortium for Microbial Forensics and Genomics (microFORGE)"/>
            <person name="Knight B.M."/>
            <person name="Roberts D.P."/>
            <person name="Lin D."/>
            <person name="Hari K."/>
            <person name="Fletcher J."/>
            <person name="Melcher U."/>
            <person name="Blagden T."/>
            <person name="Winegar R.A."/>
        </authorList>
    </citation>
    <scope>NUCLEOTIDE SEQUENCE [LARGE SCALE GENOMIC DNA]</scope>
    <source>
        <strain evidence="2">NRRL B-1447</strain>
    </source>
</reference>
<evidence type="ECO:0008006" key="3">
    <source>
        <dbReference type="Google" id="ProtNLM"/>
    </source>
</evidence>
<accession>A0A0L8N365</accession>
<organism evidence="1 2">
    <name type="scientific">Streptomyces virginiae</name>
    <name type="common">Streptomyces cinnamonensis</name>
    <dbReference type="NCBI Taxonomy" id="1961"/>
    <lineage>
        <taxon>Bacteria</taxon>
        <taxon>Bacillati</taxon>
        <taxon>Actinomycetota</taxon>
        <taxon>Actinomycetes</taxon>
        <taxon>Kitasatosporales</taxon>
        <taxon>Streptomycetaceae</taxon>
        <taxon>Streptomyces</taxon>
    </lineage>
</organism>
<evidence type="ECO:0000313" key="2">
    <source>
        <dbReference type="Proteomes" id="UP000037084"/>
    </source>
</evidence>